<dbReference type="PANTHER" id="PTHR33566:SF1">
    <property type="entry name" value="EN_SPM-LIKE TRANSPOSON-RELATED"/>
    <property type="match status" value="1"/>
</dbReference>
<name>A0ABQ7M6A9_BRACM</name>
<evidence type="ECO:0000256" key="1">
    <source>
        <dbReference type="SAM" id="Coils"/>
    </source>
</evidence>
<accession>A0ABQ7M6A9</accession>
<feature type="coiled-coil region" evidence="1">
    <location>
        <begin position="1124"/>
        <end position="1165"/>
    </location>
</feature>
<dbReference type="Pfam" id="PF13589">
    <property type="entry name" value="HATPase_c_3"/>
    <property type="match status" value="1"/>
</dbReference>
<gene>
    <name evidence="2" type="primary">A06p042710.1_BraROA</name>
    <name evidence="2" type="ORF">IGI04_024298</name>
</gene>
<dbReference type="Gene3D" id="3.30.565.10">
    <property type="entry name" value="Histidine kinase-like ATPase, C-terminal domain"/>
    <property type="match status" value="1"/>
</dbReference>
<dbReference type="Proteomes" id="UP000823674">
    <property type="component" value="Chromosome A06"/>
</dbReference>
<proteinExistence type="predicted"/>
<dbReference type="InterPro" id="IPR036890">
    <property type="entry name" value="HATPase_C_sf"/>
</dbReference>
<sequence length="1170" mass="131435">MSSRRLVRRALILDEDDEDDVVYSFKVLLPNSTSVPLTVTNPEPEMPMGSFVDLVKEEYEKARKSCLLMTKRTRIDWNLGGKFHLESDGERMKGMVRFAAFKPYLCHIIRLDDGSGVCSSMYENLWDLTPDTDLLKELPENYSFETALADLIDNSLQAVWSCSPGERRLISVDVSADRISVFDTGRGMDSSEENAIVKWGKIGGSLHRSEKTFAIGGKPPYLKPFFGMFGYGGPYACMFLGRRTLVSSKTKESKKVFTLQYEKEALIGNHSVSGKHWKTGGGMRDPTEDENKLSPHGSFTKVEIFESEFDMSKIYQLQCRLKDIYFPYIQCDELSKTGRTERPVEFQVSGEDLAEIAGGEVAITNLNSKGEEFSFQIRFSLTSEKRKGKPQQANARLKFVYFPIVQGKESIEKILEGLQEEGCKVSESFETFGRVSIRRLGRLLPEVRWDSIPFMQRGNRASTLLKSCRRVKCFIDLDAGFNPTPSKTDLASQNPFSVALRNFGSKQTDKEKDTDVKMVIHREGKPLTQLEQNYQDWVMKMHDAHDEEATSGEDEAILVLESLDKKALGILRDAVRVHKVVTRNGKLWKRGQNIKLLKGACGGVHNGNIYATIDYFLIEGFEDEAGGDTRILCRPIDCPKKEGCKLSCIDGSWRLELKKSLTLPITIIDSGKCLHADADEWTRKLERQQEKAPSKIDLLDERDCRELNIDGELPVSVRVGRAPPQQIVAVIRPASFTSVTPSKKLEQKHVVSMEGKEMVMVVKLADPNTKPSAKVATKSVCSQRVFPTSCKGIGGLYIFSLGSKFPNLFKRAGTYNFSFSIGDSIRCNKTVVVKPSSKAAKWKLDDSLDPLPWNVRVGSCLGPLRIACFDEYENQIQFTSVPSLEVELKANPGFQLKIDDFEANLIDGGSTLMIKEMLVETDELDKISPSYDATLEIRAQDTPLRILITPAPTSERDDIGCSTPYSRMTSTPQSGMASATPFPRVTPTPSLGLERTPCSQFGVLAIRSPSLDGSCPSGVMDIVQYTQSLKQELSTYEAQREVTDERLKCLVAEQEQAEQELITFQGLIFCEYDLRLLFANSMLSKKLVQKHIVMMDGEMLMEVEVQGINKKSREKNAKPLYSDLEEARNRVRRVEKEIVESRCLSSKLEKKMNKANERYDSATIKLSLES</sequence>
<reference evidence="2 3" key="1">
    <citation type="submission" date="2021-03" db="EMBL/GenBank/DDBJ databases">
        <authorList>
            <person name="King G.J."/>
            <person name="Bancroft I."/>
            <person name="Baten A."/>
            <person name="Bloomfield J."/>
            <person name="Borpatragohain P."/>
            <person name="He Z."/>
            <person name="Irish N."/>
            <person name="Irwin J."/>
            <person name="Liu K."/>
            <person name="Mauleon R.P."/>
            <person name="Moore J."/>
            <person name="Morris R."/>
            <person name="Ostergaard L."/>
            <person name="Wang B."/>
            <person name="Wells R."/>
        </authorList>
    </citation>
    <scope>NUCLEOTIDE SEQUENCE [LARGE SCALE GENOMIC DNA]</scope>
    <source>
        <strain evidence="2">R-o-18</strain>
        <tissue evidence="2">Leaf</tissue>
    </source>
</reference>
<dbReference type="PANTHER" id="PTHR33566">
    <property type="entry name" value="EN/SPM-LIKE TRANSPOSON-RELATED"/>
    <property type="match status" value="1"/>
</dbReference>
<dbReference type="SUPFAM" id="SSF55874">
    <property type="entry name" value="ATPase domain of HSP90 chaperone/DNA topoisomerase II/histidine kinase"/>
    <property type="match status" value="1"/>
</dbReference>
<protein>
    <submittedName>
        <fullName evidence="2">Uncharacterized protein</fullName>
    </submittedName>
</protein>
<evidence type="ECO:0000313" key="3">
    <source>
        <dbReference type="Proteomes" id="UP000823674"/>
    </source>
</evidence>
<comment type="caution">
    <text evidence="2">The sequence shown here is derived from an EMBL/GenBank/DDBJ whole genome shotgun (WGS) entry which is preliminary data.</text>
</comment>
<keyword evidence="1" id="KW-0175">Coiled coil</keyword>
<evidence type="ECO:0000313" key="2">
    <source>
        <dbReference type="EMBL" id="KAG5394335.1"/>
    </source>
</evidence>
<organism evidence="2 3">
    <name type="scientific">Brassica rapa subsp. trilocularis</name>
    <dbReference type="NCBI Taxonomy" id="1813537"/>
    <lineage>
        <taxon>Eukaryota</taxon>
        <taxon>Viridiplantae</taxon>
        <taxon>Streptophyta</taxon>
        <taxon>Embryophyta</taxon>
        <taxon>Tracheophyta</taxon>
        <taxon>Spermatophyta</taxon>
        <taxon>Magnoliopsida</taxon>
        <taxon>eudicotyledons</taxon>
        <taxon>Gunneridae</taxon>
        <taxon>Pentapetalae</taxon>
        <taxon>rosids</taxon>
        <taxon>malvids</taxon>
        <taxon>Brassicales</taxon>
        <taxon>Brassicaceae</taxon>
        <taxon>Brassiceae</taxon>
        <taxon>Brassica</taxon>
    </lineage>
</organism>
<keyword evidence="3" id="KW-1185">Reference proteome</keyword>
<dbReference type="EMBL" id="JADBGQ010000006">
    <property type="protein sequence ID" value="KAG5394335.1"/>
    <property type="molecule type" value="Genomic_DNA"/>
</dbReference>